<dbReference type="InterPro" id="IPR005471">
    <property type="entry name" value="Tscrpt_reg_IclR_N"/>
</dbReference>
<feature type="domain" description="HTH iclR-type" evidence="6">
    <location>
        <begin position="17"/>
        <end position="78"/>
    </location>
</feature>
<dbReference type="InterPro" id="IPR050707">
    <property type="entry name" value="HTH_MetabolicPath_Reg"/>
</dbReference>
<dbReference type="PANTHER" id="PTHR30136">
    <property type="entry name" value="HELIX-TURN-HELIX TRANSCRIPTIONAL REGULATOR, ICLR FAMILY"/>
    <property type="match status" value="1"/>
</dbReference>
<sequence length="263" mass="28691">METVGDKLLDKQVQYTVAAVDRALEILNLLGKSSRELGITELAKVLGVQKSTVHSLLQTMLARDFVQQTESGRYALGVKLLQLGELFAQRLDIRTVAKPILTQLADETGKVALLAVLSKQELIIIDKVEPERPFLIIPKFDFSLAFHSTAVGKVLLAFAAEEIRDAILEKELAPFTPFTITDVDEVKTELNKVYLDAYAIGCDETIEGVTCFAVPIYNAANQVVAALSVSSASSLVNFNGYDPILAVLKQKAAIISQRLGQQS</sequence>
<dbReference type="Pfam" id="PF01614">
    <property type="entry name" value="IclR_C"/>
    <property type="match status" value="1"/>
</dbReference>
<dbReference type="InterPro" id="IPR029016">
    <property type="entry name" value="GAF-like_dom_sf"/>
</dbReference>
<evidence type="ECO:0000259" key="7">
    <source>
        <dbReference type="PROSITE" id="PS51078"/>
    </source>
</evidence>
<dbReference type="Pfam" id="PF09339">
    <property type="entry name" value="HTH_IclR"/>
    <property type="match status" value="1"/>
</dbReference>
<dbReference type="PANTHER" id="PTHR30136:SF24">
    <property type="entry name" value="HTH-TYPE TRANSCRIPTIONAL REPRESSOR ALLR"/>
    <property type="match status" value="1"/>
</dbReference>
<organism evidence="8 9">
    <name type="scientific">Anaerospora hongkongensis</name>
    <dbReference type="NCBI Taxonomy" id="244830"/>
    <lineage>
        <taxon>Bacteria</taxon>
        <taxon>Bacillati</taxon>
        <taxon>Bacillota</taxon>
        <taxon>Negativicutes</taxon>
        <taxon>Selenomonadales</taxon>
        <taxon>Sporomusaceae</taxon>
        <taxon>Anaerospora</taxon>
    </lineage>
</organism>
<dbReference type="SMART" id="SM00346">
    <property type="entry name" value="HTH_ICLR"/>
    <property type="match status" value="1"/>
</dbReference>
<dbReference type="AlphaFoldDB" id="A0A4R1PV45"/>
<dbReference type="EMBL" id="SLUI01000010">
    <property type="protein sequence ID" value="TCL35937.1"/>
    <property type="molecule type" value="Genomic_DNA"/>
</dbReference>
<protein>
    <recommendedName>
        <fullName evidence="5">Glycerol operon regulatory protein</fullName>
    </recommendedName>
</protein>
<dbReference type="Gene3D" id="1.10.10.10">
    <property type="entry name" value="Winged helix-like DNA-binding domain superfamily/Winged helix DNA-binding domain"/>
    <property type="match status" value="1"/>
</dbReference>
<evidence type="ECO:0000256" key="5">
    <source>
        <dbReference type="ARBA" id="ARBA00070406"/>
    </source>
</evidence>
<keyword evidence="9" id="KW-1185">Reference proteome</keyword>
<reference evidence="8 9" key="1">
    <citation type="submission" date="2019-03" db="EMBL/GenBank/DDBJ databases">
        <title>Genomic Encyclopedia of Type Strains, Phase IV (KMG-IV): sequencing the most valuable type-strain genomes for metagenomic binning, comparative biology and taxonomic classification.</title>
        <authorList>
            <person name="Goeker M."/>
        </authorList>
    </citation>
    <scope>NUCLEOTIDE SEQUENCE [LARGE SCALE GENOMIC DNA]</scope>
    <source>
        <strain evidence="8 9">DSM 15969</strain>
    </source>
</reference>
<evidence type="ECO:0000256" key="4">
    <source>
        <dbReference type="ARBA" id="ARBA00058938"/>
    </source>
</evidence>
<accession>A0A4R1PV45</accession>
<dbReference type="PROSITE" id="PS51077">
    <property type="entry name" value="HTH_ICLR"/>
    <property type="match status" value="1"/>
</dbReference>
<comment type="function">
    <text evidence="4">May be an activator protein for the gylABX operon.</text>
</comment>
<evidence type="ECO:0000313" key="8">
    <source>
        <dbReference type="EMBL" id="TCL35937.1"/>
    </source>
</evidence>
<dbReference type="InterPro" id="IPR036388">
    <property type="entry name" value="WH-like_DNA-bd_sf"/>
</dbReference>
<feature type="domain" description="IclR-ED" evidence="7">
    <location>
        <begin position="79"/>
        <end position="261"/>
    </location>
</feature>
<dbReference type="GO" id="GO:0003700">
    <property type="term" value="F:DNA-binding transcription factor activity"/>
    <property type="evidence" value="ECO:0007669"/>
    <property type="project" value="TreeGrafter"/>
</dbReference>
<proteinExistence type="predicted"/>
<dbReference type="Gene3D" id="3.30.450.40">
    <property type="match status" value="1"/>
</dbReference>
<evidence type="ECO:0000313" key="9">
    <source>
        <dbReference type="Proteomes" id="UP000295063"/>
    </source>
</evidence>
<dbReference type="SUPFAM" id="SSF55781">
    <property type="entry name" value="GAF domain-like"/>
    <property type="match status" value="1"/>
</dbReference>
<gene>
    <name evidence="8" type="ORF">EV210_110182</name>
</gene>
<dbReference type="Proteomes" id="UP000295063">
    <property type="component" value="Unassembled WGS sequence"/>
</dbReference>
<evidence type="ECO:0000256" key="1">
    <source>
        <dbReference type="ARBA" id="ARBA00023015"/>
    </source>
</evidence>
<keyword evidence="1" id="KW-0805">Transcription regulation</keyword>
<dbReference type="GO" id="GO:0003677">
    <property type="term" value="F:DNA binding"/>
    <property type="evidence" value="ECO:0007669"/>
    <property type="project" value="UniProtKB-KW"/>
</dbReference>
<dbReference type="PROSITE" id="PS51078">
    <property type="entry name" value="ICLR_ED"/>
    <property type="match status" value="1"/>
</dbReference>
<dbReference type="InterPro" id="IPR036390">
    <property type="entry name" value="WH_DNA-bd_sf"/>
</dbReference>
<dbReference type="FunFam" id="1.10.10.10:FF:000056">
    <property type="entry name" value="IclR family transcriptional regulator"/>
    <property type="match status" value="1"/>
</dbReference>
<name>A0A4R1PV45_9FIRM</name>
<dbReference type="InterPro" id="IPR014757">
    <property type="entry name" value="Tscrpt_reg_IclR_C"/>
</dbReference>
<dbReference type="GO" id="GO:0045892">
    <property type="term" value="P:negative regulation of DNA-templated transcription"/>
    <property type="evidence" value="ECO:0007669"/>
    <property type="project" value="TreeGrafter"/>
</dbReference>
<evidence type="ECO:0000259" key="6">
    <source>
        <dbReference type="PROSITE" id="PS51077"/>
    </source>
</evidence>
<evidence type="ECO:0000256" key="3">
    <source>
        <dbReference type="ARBA" id="ARBA00023163"/>
    </source>
</evidence>
<comment type="caution">
    <text evidence="8">The sequence shown here is derived from an EMBL/GenBank/DDBJ whole genome shotgun (WGS) entry which is preliminary data.</text>
</comment>
<evidence type="ECO:0000256" key="2">
    <source>
        <dbReference type="ARBA" id="ARBA00023125"/>
    </source>
</evidence>
<keyword evidence="2" id="KW-0238">DNA-binding</keyword>
<keyword evidence="3" id="KW-0804">Transcription</keyword>
<dbReference type="SUPFAM" id="SSF46785">
    <property type="entry name" value="Winged helix' DNA-binding domain"/>
    <property type="match status" value="1"/>
</dbReference>